<evidence type="ECO:0000313" key="18">
    <source>
        <dbReference type="Proteomes" id="UP000240739"/>
    </source>
</evidence>
<keyword evidence="16" id="KW-0479">Metal-binding</keyword>
<dbReference type="PANTHER" id="PTHR34265">
    <property type="entry name" value="TYPE III PANTOTHENATE KINASE"/>
    <property type="match status" value="1"/>
</dbReference>
<accession>A0A2T4UFF2</accession>
<comment type="caution">
    <text evidence="16">Lacks conserved residue(s) required for the propagation of feature annotation.</text>
</comment>
<dbReference type="GO" id="GO:0005524">
    <property type="term" value="F:ATP binding"/>
    <property type="evidence" value="ECO:0007669"/>
    <property type="project" value="UniProtKB-UniRule"/>
</dbReference>
<dbReference type="InterPro" id="IPR043129">
    <property type="entry name" value="ATPase_NBD"/>
</dbReference>
<dbReference type="EC" id="2.7.1.33" evidence="6 16"/>
<dbReference type="UniPathway" id="UPA00241">
    <property type="reaction ID" value="UER00352"/>
</dbReference>
<evidence type="ECO:0000256" key="11">
    <source>
        <dbReference type="ARBA" id="ARBA00022840"/>
    </source>
</evidence>
<comment type="caution">
    <text evidence="17">The sequence shown here is derived from an EMBL/GenBank/DDBJ whole genome shotgun (WGS) entry which is preliminary data.</text>
</comment>
<dbReference type="CDD" id="cd24015">
    <property type="entry name" value="ASKHA_NBD_PanK-III"/>
    <property type="match status" value="1"/>
</dbReference>
<dbReference type="Pfam" id="PF03309">
    <property type="entry name" value="Pan_kinase"/>
    <property type="match status" value="1"/>
</dbReference>
<keyword evidence="18" id="KW-1185">Reference proteome</keyword>
<dbReference type="HAMAP" id="MF_01274">
    <property type="entry name" value="Pantothen_kinase_3"/>
    <property type="match status" value="1"/>
</dbReference>
<keyword evidence="10 16" id="KW-0418">Kinase</keyword>
<keyword evidence="12 16" id="KW-0630">Potassium</keyword>
<gene>
    <name evidence="16" type="primary">coaX</name>
    <name evidence="17" type="ORF">C7Y72_16295</name>
</gene>
<dbReference type="GO" id="GO:0004594">
    <property type="term" value="F:pantothenate kinase activity"/>
    <property type="evidence" value="ECO:0007669"/>
    <property type="project" value="UniProtKB-UniRule"/>
</dbReference>
<keyword evidence="9 16" id="KW-0547">Nucleotide-binding</keyword>
<protein>
    <recommendedName>
        <fullName evidence="15 16">Type III pantothenate kinase</fullName>
        <ecNumber evidence="6 16">2.7.1.33</ecNumber>
    </recommendedName>
    <alternativeName>
        <fullName evidence="16">PanK-III</fullName>
    </alternativeName>
    <alternativeName>
        <fullName evidence="16">Pantothenic acid kinase</fullName>
    </alternativeName>
</protein>
<evidence type="ECO:0000256" key="7">
    <source>
        <dbReference type="ARBA" id="ARBA00022490"/>
    </source>
</evidence>
<evidence type="ECO:0000256" key="12">
    <source>
        <dbReference type="ARBA" id="ARBA00022958"/>
    </source>
</evidence>
<evidence type="ECO:0000256" key="13">
    <source>
        <dbReference type="ARBA" id="ARBA00022993"/>
    </source>
</evidence>
<dbReference type="AlphaFoldDB" id="A0A2T4UFF2"/>
<keyword evidence="13 16" id="KW-0173">Coenzyme A biosynthesis</keyword>
<comment type="cofactor">
    <cofactor evidence="2">
        <name>K(+)</name>
        <dbReference type="ChEBI" id="CHEBI:29103"/>
    </cofactor>
</comment>
<dbReference type="SUPFAM" id="SSF53067">
    <property type="entry name" value="Actin-like ATPase domain"/>
    <property type="match status" value="2"/>
</dbReference>
<dbReference type="Gene3D" id="3.30.420.40">
    <property type="match status" value="2"/>
</dbReference>
<evidence type="ECO:0000256" key="10">
    <source>
        <dbReference type="ARBA" id="ARBA00022777"/>
    </source>
</evidence>
<comment type="function">
    <text evidence="16">Catalyzes the phosphorylation of pantothenate (Pan), the first step in CoA biosynthesis.</text>
</comment>
<comment type="pathway">
    <text evidence="4 16">Cofactor biosynthesis; coenzyme A biosynthesis; CoA from (R)-pantothenate: step 1/5.</text>
</comment>
<feature type="binding site" evidence="16">
    <location>
        <begin position="6"/>
        <end position="13"/>
    </location>
    <ligand>
        <name>ATP</name>
        <dbReference type="ChEBI" id="CHEBI:30616"/>
    </ligand>
</feature>
<dbReference type="EMBL" id="PYYB01000002">
    <property type="protein sequence ID" value="PTL56515.1"/>
    <property type="molecule type" value="Genomic_DNA"/>
</dbReference>
<feature type="binding site" evidence="16">
    <location>
        <position position="133"/>
    </location>
    <ligand>
        <name>ATP</name>
        <dbReference type="ChEBI" id="CHEBI:30616"/>
    </ligand>
</feature>
<dbReference type="InterPro" id="IPR004619">
    <property type="entry name" value="Type_III_PanK"/>
</dbReference>
<evidence type="ECO:0000256" key="1">
    <source>
        <dbReference type="ARBA" id="ARBA00001206"/>
    </source>
</evidence>
<dbReference type="GO" id="GO:0005737">
    <property type="term" value="C:cytoplasm"/>
    <property type="evidence" value="ECO:0007669"/>
    <property type="project" value="UniProtKB-SubCell"/>
</dbReference>
<keyword evidence="7 16" id="KW-0963">Cytoplasm</keyword>
<organism evidence="17 18">
    <name type="scientific">Paraconexibacter algicola</name>
    <dbReference type="NCBI Taxonomy" id="2133960"/>
    <lineage>
        <taxon>Bacteria</taxon>
        <taxon>Bacillati</taxon>
        <taxon>Actinomycetota</taxon>
        <taxon>Thermoleophilia</taxon>
        <taxon>Solirubrobacterales</taxon>
        <taxon>Paraconexibacteraceae</taxon>
        <taxon>Paraconexibacter</taxon>
    </lineage>
</organism>
<evidence type="ECO:0000256" key="16">
    <source>
        <dbReference type="HAMAP-Rule" id="MF_01274"/>
    </source>
</evidence>
<dbReference type="GO" id="GO:0015937">
    <property type="term" value="P:coenzyme A biosynthetic process"/>
    <property type="evidence" value="ECO:0007669"/>
    <property type="project" value="UniProtKB-UniRule"/>
</dbReference>
<dbReference type="OrthoDB" id="9804707at2"/>
<feature type="active site" description="Proton acceptor" evidence="16">
    <location>
        <position position="110"/>
    </location>
</feature>
<dbReference type="NCBIfam" id="TIGR00671">
    <property type="entry name" value="baf"/>
    <property type="match status" value="1"/>
</dbReference>
<keyword evidence="8 16" id="KW-0808">Transferase</keyword>
<dbReference type="Proteomes" id="UP000240739">
    <property type="component" value="Unassembled WGS sequence"/>
</dbReference>
<evidence type="ECO:0000256" key="4">
    <source>
        <dbReference type="ARBA" id="ARBA00005225"/>
    </source>
</evidence>
<dbReference type="NCBIfam" id="NF009855">
    <property type="entry name" value="PRK13321.1"/>
    <property type="match status" value="1"/>
</dbReference>
<reference evidence="17 18" key="1">
    <citation type="submission" date="2018-03" db="EMBL/GenBank/DDBJ databases">
        <title>Aquarubrobacter algicola gen. nov., sp. nov., a novel actinobacterium isolated from shallow eutrophic lake during the end of cyanobacterial harmful algal blooms.</title>
        <authorList>
            <person name="Chun S.J."/>
        </authorList>
    </citation>
    <scope>NUCLEOTIDE SEQUENCE [LARGE SCALE GENOMIC DNA]</scope>
    <source>
        <strain evidence="17 18">Seoho-28</strain>
    </source>
</reference>
<proteinExistence type="inferred from homology"/>
<dbReference type="RefSeq" id="WP_107570234.1">
    <property type="nucleotide sequence ID" value="NZ_PYYB01000002.1"/>
</dbReference>
<evidence type="ECO:0000256" key="3">
    <source>
        <dbReference type="ARBA" id="ARBA00004496"/>
    </source>
</evidence>
<feature type="binding site" evidence="16">
    <location>
        <position position="130"/>
    </location>
    <ligand>
        <name>K(+)</name>
        <dbReference type="ChEBI" id="CHEBI:29103"/>
    </ligand>
</feature>
<evidence type="ECO:0000256" key="6">
    <source>
        <dbReference type="ARBA" id="ARBA00012102"/>
    </source>
</evidence>
<comment type="catalytic activity">
    <reaction evidence="1 16">
        <text>(R)-pantothenate + ATP = (R)-4'-phosphopantothenate + ADP + H(+)</text>
        <dbReference type="Rhea" id="RHEA:16373"/>
        <dbReference type="ChEBI" id="CHEBI:10986"/>
        <dbReference type="ChEBI" id="CHEBI:15378"/>
        <dbReference type="ChEBI" id="CHEBI:29032"/>
        <dbReference type="ChEBI" id="CHEBI:30616"/>
        <dbReference type="ChEBI" id="CHEBI:456216"/>
        <dbReference type="EC" id="2.7.1.33"/>
    </reaction>
</comment>
<feature type="binding site" evidence="16">
    <location>
        <begin position="108"/>
        <end position="111"/>
    </location>
    <ligand>
        <name>substrate</name>
    </ligand>
</feature>
<evidence type="ECO:0000256" key="8">
    <source>
        <dbReference type="ARBA" id="ARBA00022679"/>
    </source>
</evidence>
<keyword evidence="11 16" id="KW-0067">ATP-binding</keyword>
<dbReference type="PANTHER" id="PTHR34265:SF1">
    <property type="entry name" value="TYPE III PANTOTHENATE KINASE"/>
    <property type="match status" value="1"/>
</dbReference>
<name>A0A2T4UFF2_9ACTN</name>
<comment type="subunit">
    <text evidence="5 16">Homodimer.</text>
</comment>
<dbReference type="GO" id="GO:0046872">
    <property type="term" value="F:metal ion binding"/>
    <property type="evidence" value="ECO:0007669"/>
    <property type="project" value="UniProtKB-KW"/>
</dbReference>
<evidence type="ECO:0000256" key="2">
    <source>
        <dbReference type="ARBA" id="ARBA00001958"/>
    </source>
</evidence>
<evidence type="ECO:0000256" key="5">
    <source>
        <dbReference type="ARBA" id="ARBA00011738"/>
    </source>
</evidence>
<evidence type="ECO:0000256" key="9">
    <source>
        <dbReference type="ARBA" id="ARBA00022741"/>
    </source>
</evidence>
<comment type="subcellular location">
    <subcellularLocation>
        <location evidence="3 16">Cytoplasm</location>
    </subcellularLocation>
</comment>
<sequence>MLLVVDVGNTQTHFGTYSPQGELVEHWRFATVRSSTADELGAALRNLLELRGVGLADLSASIVSSTVPQLEPEWVRMAGHYLGHEMLAVGPGIRTGMPIKIDNPRELGADRLVNAVAAFERLGGPCISVDFGTAVNFDVVSAEGEYVGGVLMPGVEISLDALTSRGAKLPRIDLVPPRRAIGKGTVEAIRAGVIYGYASAVDGLIERIHEELEATAPVLATGGLASTVVPYCRSIDEQDDLLTLEGLRLLHARNA</sequence>
<comment type="similarity">
    <text evidence="14 16">Belongs to the type III pantothenate kinase family.</text>
</comment>
<feature type="binding site" evidence="16">
    <location>
        <position position="185"/>
    </location>
    <ligand>
        <name>substrate</name>
    </ligand>
</feature>
<comment type="cofactor">
    <cofactor evidence="16">
        <name>NH4(+)</name>
        <dbReference type="ChEBI" id="CHEBI:28938"/>
    </cofactor>
    <cofactor evidence="16">
        <name>K(+)</name>
        <dbReference type="ChEBI" id="CHEBI:29103"/>
    </cofactor>
    <text evidence="16">A monovalent cation. Ammonium or potassium.</text>
</comment>
<evidence type="ECO:0000256" key="14">
    <source>
        <dbReference type="ARBA" id="ARBA00038036"/>
    </source>
</evidence>
<evidence type="ECO:0000313" key="17">
    <source>
        <dbReference type="EMBL" id="PTL56515.1"/>
    </source>
</evidence>
<evidence type="ECO:0000256" key="15">
    <source>
        <dbReference type="ARBA" id="ARBA00040883"/>
    </source>
</evidence>